<sequence length="232" mass="25181">MKGCIKMPMINQERLCITTSKVYDWIVGQIDVPTQSFRGTAGLVRLGFSCEEITDQTKGGPLLSECIPTDAEGNPINPLSPGSISCTELTQPGGRRNVDVTLSSGETVTLQEVMILIRGYYVIQISSPSGVTCTSSPQTYSVIQTSILCAPEGTNITCDITDFQCFSCNSCSIDDEGNQQFQQIDVSITLCHSLQVESTVTIELDADICQPRLTKIERNCPQINIPPVCPAF</sequence>
<dbReference type="RefSeq" id="WP_264141870.1">
    <property type="nucleotide sequence ID" value="NZ_JAOYEY010000028.1"/>
</dbReference>
<evidence type="ECO:0000313" key="1">
    <source>
        <dbReference type="EMBL" id="MCV9885002.1"/>
    </source>
</evidence>
<keyword evidence="2" id="KW-1185">Reference proteome</keyword>
<dbReference type="EMBL" id="JAOYEY010000028">
    <property type="protein sequence ID" value="MCV9885002.1"/>
    <property type="molecule type" value="Genomic_DNA"/>
</dbReference>
<name>A0ABT3DDH8_9BACI</name>
<comment type="caution">
    <text evidence="1">The sequence shown here is derived from an EMBL/GenBank/DDBJ whole genome shotgun (WGS) entry which is preliminary data.</text>
</comment>
<accession>A0ABT3DDH8</accession>
<protein>
    <submittedName>
        <fullName evidence="1">Uncharacterized protein</fullName>
    </submittedName>
</protein>
<organism evidence="1 2">
    <name type="scientific">Metabacillus halosaccharovorans</name>
    <dbReference type="NCBI Taxonomy" id="930124"/>
    <lineage>
        <taxon>Bacteria</taxon>
        <taxon>Bacillati</taxon>
        <taxon>Bacillota</taxon>
        <taxon>Bacilli</taxon>
        <taxon>Bacillales</taxon>
        <taxon>Bacillaceae</taxon>
        <taxon>Metabacillus</taxon>
    </lineage>
</organism>
<dbReference type="Proteomes" id="UP001526147">
    <property type="component" value="Unassembled WGS sequence"/>
</dbReference>
<proteinExistence type="predicted"/>
<reference evidence="1 2" key="1">
    <citation type="submission" date="2022-10" db="EMBL/GenBank/DDBJ databases">
        <title>Draft genome assembly of moderately radiation resistant bacterium Metabacillus halosaccharovorans.</title>
        <authorList>
            <person name="Pal S."/>
            <person name="Gopinathan A."/>
        </authorList>
    </citation>
    <scope>NUCLEOTIDE SEQUENCE [LARGE SCALE GENOMIC DNA]</scope>
    <source>
        <strain evidence="1 2">VITHBRA001</strain>
    </source>
</reference>
<gene>
    <name evidence="1" type="ORF">OIH86_04995</name>
</gene>
<evidence type="ECO:0000313" key="2">
    <source>
        <dbReference type="Proteomes" id="UP001526147"/>
    </source>
</evidence>